<keyword evidence="2" id="KW-1133">Transmembrane helix</keyword>
<dbReference type="Proteomes" id="UP001597106">
    <property type="component" value="Unassembled WGS sequence"/>
</dbReference>
<organism evidence="3 4">
    <name type="scientific">Methylophilus glucosoxydans</name>
    <dbReference type="NCBI Taxonomy" id="752553"/>
    <lineage>
        <taxon>Bacteria</taxon>
        <taxon>Pseudomonadati</taxon>
        <taxon>Pseudomonadota</taxon>
        <taxon>Betaproteobacteria</taxon>
        <taxon>Nitrosomonadales</taxon>
        <taxon>Methylophilaceae</taxon>
        <taxon>Methylophilus</taxon>
    </lineage>
</organism>
<dbReference type="EMBL" id="JBHTJW010000003">
    <property type="protein sequence ID" value="MFD0930500.1"/>
    <property type="molecule type" value="Genomic_DNA"/>
</dbReference>
<proteinExistence type="predicted"/>
<keyword evidence="2" id="KW-0472">Membrane</keyword>
<feature type="coiled-coil region" evidence="1">
    <location>
        <begin position="66"/>
        <end position="115"/>
    </location>
</feature>
<accession>A0ABW3GMZ9</accession>
<evidence type="ECO:0000313" key="4">
    <source>
        <dbReference type="Proteomes" id="UP001597106"/>
    </source>
</evidence>
<keyword evidence="2" id="KW-0812">Transmembrane</keyword>
<evidence type="ECO:0000313" key="3">
    <source>
        <dbReference type="EMBL" id="MFD0930500.1"/>
    </source>
</evidence>
<dbReference type="RefSeq" id="WP_379077076.1">
    <property type="nucleotide sequence ID" value="NZ_JBHTJW010000003.1"/>
</dbReference>
<keyword evidence="4" id="KW-1185">Reference proteome</keyword>
<keyword evidence="1" id="KW-0175">Coiled coil</keyword>
<gene>
    <name evidence="3" type="ORF">ACFQ1T_12010</name>
</gene>
<comment type="caution">
    <text evidence="3">The sequence shown here is derived from an EMBL/GenBank/DDBJ whole genome shotgun (WGS) entry which is preliminary data.</text>
</comment>
<reference evidence="4" key="1">
    <citation type="journal article" date="2019" name="Int. J. Syst. Evol. Microbiol.">
        <title>The Global Catalogue of Microorganisms (GCM) 10K type strain sequencing project: providing services to taxonomists for standard genome sequencing and annotation.</title>
        <authorList>
            <consortium name="The Broad Institute Genomics Platform"/>
            <consortium name="The Broad Institute Genome Sequencing Center for Infectious Disease"/>
            <person name="Wu L."/>
            <person name="Ma J."/>
        </authorList>
    </citation>
    <scope>NUCLEOTIDE SEQUENCE [LARGE SCALE GENOMIC DNA]</scope>
    <source>
        <strain evidence="4">CCUG 59685</strain>
    </source>
</reference>
<protein>
    <submittedName>
        <fullName evidence="3">Uncharacterized protein</fullName>
    </submittedName>
</protein>
<sequence>MQKLIDYILSLNLSDVGSWASLLGLAVTFFTATAVVKIKKRFLFRSSIDTHAENILNISSEVTILLRQYTENKQQIEEQFALVDVELRSMQKGSNDDLLSDIKNARKLIKKYRSRIWFFSKKNEASAREIKTSLSVVSAELVHHRKSLMVGN</sequence>
<name>A0ABW3GMZ9_9PROT</name>
<feature type="transmembrane region" description="Helical" evidence="2">
    <location>
        <begin position="16"/>
        <end position="36"/>
    </location>
</feature>
<evidence type="ECO:0000256" key="1">
    <source>
        <dbReference type="SAM" id="Coils"/>
    </source>
</evidence>
<evidence type="ECO:0000256" key="2">
    <source>
        <dbReference type="SAM" id="Phobius"/>
    </source>
</evidence>